<evidence type="ECO:0000313" key="2">
    <source>
        <dbReference type="EMBL" id="KAK9955854.1"/>
    </source>
</evidence>
<feature type="region of interest" description="Disordered" evidence="1">
    <location>
        <begin position="18"/>
        <end position="37"/>
    </location>
</feature>
<feature type="compositionally biased region" description="Basic and acidic residues" evidence="1">
    <location>
        <begin position="45"/>
        <end position="58"/>
    </location>
</feature>
<accession>A0AAW1Z342</accession>
<evidence type="ECO:0000256" key="1">
    <source>
        <dbReference type="SAM" id="MobiDB-lite"/>
    </source>
</evidence>
<keyword evidence="3" id="KW-1185">Reference proteome</keyword>
<proteinExistence type="predicted"/>
<sequence>MLYTDSTLAWHTAHVRPLHTNNTKSPGSANNTDEAEGVKCLIHSCSREKEREEKEGWRGGKKKKRQRSRHSPATCHIPRQESSQRKEPFLQEATAAQESLLNPLQWREPARLTRGFQSRKEPQPCPLTPKKERERDC</sequence>
<feature type="compositionally biased region" description="Basic and acidic residues" evidence="1">
    <location>
        <begin position="78"/>
        <end position="89"/>
    </location>
</feature>
<name>A0AAW1Z342_CULAL</name>
<evidence type="ECO:0000313" key="3">
    <source>
        <dbReference type="Proteomes" id="UP001479290"/>
    </source>
</evidence>
<dbReference type="EMBL" id="JAWDJR010000021">
    <property type="protein sequence ID" value="KAK9955854.1"/>
    <property type="molecule type" value="Genomic_DNA"/>
</dbReference>
<feature type="compositionally biased region" description="Basic residues" evidence="1">
    <location>
        <begin position="59"/>
        <end position="70"/>
    </location>
</feature>
<gene>
    <name evidence="2" type="ORF">ABG768_015701</name>
</gene>
<organism evidence="2 3">
    <name type="scientific">Culter alburnus</name>
    <name type="common">Topmouth culter</name>
    <dbReference type="NCBI Taxonomy" id="194366"/>
    <lineage>
        <taxon>Eukaryota</taxon>
        <taxon>Metazoa</taxon>
        <taxon>Chordata</taxon>
        <taxon>Craniata</taxon>
        <taxon>Vertebrata</taxon>
        <taxon>Euteleostomi</taxon>
        <taxon>Actinopterygii</taxon>
        <taxon>Neopterygii</taxon>
        <taxon>Teleostei</taxon>
        <taxon>Ostariophysi</taxon>
        <taxon>Cypriniformes</taxon>
        <taxon>Xenocyprididae</taxon>
        <taxon>Xenocypridinae</taxon>
        <taxon>Culter</taxon>
    </lineage>
</organism>
<protein>
    <submittedName>
        <fullName evidence="2">Uncharacterized protein</fullName>
    </submittedName>
</protein>
<feature type="compositionally biased region" description="Polar residues" evidence="1">
    <location>
        <begin position="19"/>
        <end position="32"/>
    </location>
</feature>
<dbReference type="AlphaFoldDB" id="A0AAW1Z342"/>
<reference evidence="2 3" key="1">
    <citation type="submission" date="2024-05" db="EMBL/GenBank/DDBJ databases">
        <title>A high-quality chromosomal-level genome assembly of Topmouth culter (Culter alburnus).</title>
        <authorList>
            <person name="Zhao H."/>
        </authorList>
    </citation>
    <scope>NUCLEOTIDE SEQUENCE [LARGE SCALE GENOMIC DNA]</scope>
    <source>
        <strain evidence="2">CATC2023</strain>
        <tissue evidence="2">Muscle</tissue>
    </source>
</reference>
<comment type="caution">
    <text evidence="2">The sequence shown here is derived from an EMBL/GenBank/DDBJ whole genome shotgun (WGS) entry which is preliminary data.</text>
</comment>
<feature type="region of interest" description="Disordered" evidence="1">
    <location>
        <begin position="44"/>
        <end position="137"/>
    </location>
</feature>
<dbReference type="Proteomes" id="UP001479290">
    <property type="component" value="Unassembled WGS sequence"/>
</dbReference>